<name>A0ABU5RN10_9PSEU</name>
<dbReference type="SUPFAM" id="SSF53474">
    <property type="entry name" value="alpha/beta-Hydrolases"/>
    <property type="match status" value="1"/>
</dbReference>
<comment type="caution">
    <text evidence="1">The sequence shown here is derived from an EMBL/GenBank/DDBJ whole genome shotgun (WGS) entry which is preliminary data.</text>
</comment>
<keyword evidence="2" id="KW-1185">Reference proteome</keyword>
<accession>A0ABU5RN10</accession>
<sequence length="140" mass="14637">MLRLLARGARPGRAIVAGQGLDAIRRSTTRTGEYHRVLTALVEGRDPGPGPADWITRSGGDPLALRHVLGTHVATDEAILRAVTTPTLVAVGAADHGHATADELAGLLPHGEFARVPGDHLTAWSSPEFTAATARFLAQA</sequence>
<reference evidence="1 2" key="1">
    <citation type="submission" date="2023-12" db="EMBL/GenBank/DDBJ databases">
        <title>Amycolatopsis sp. V23-08.</title>
        <authorList>
            <person name="Somphong A."/>
        </authorList>
    </citation>
    <scope>NUCLEOTIDE SEQUENCE [LARGE SCALE GENOMIC DNA]</scope>
    <source>
        <strain evidence="1 2">V23-08</strain>
    </source>
</reference>
<dbReference type="EMBL" id="JAYFSI010000026">
    <property type="protein sequence ID" value="MEA5367696.1"/>
    <property type="molecule type" value="Genomic_DNA"/>
</dbReference>
<organism evidence="1 2">
    <name type="scientific">Amycolatopsis heterodermiae</name>
    <dbReference type="NCBI Taxonomy" id="3110235"/>
    <lineage>
        <taxon>Bacteria</taxon>
        <taxon>Bacillati</taxon>
        <taxon>Actinomycetota</taxon>
        <taxon>Actinomycetes</taxon>
        <taxon>Pseudonocardiales</taxon>
        <taxon>Pseudonocardiaceae</taxon>
        <taxon>Amycolatopsis</taxon>
    </lineage>
</organism>
<evidence type="ECO:0008006" key="3">
    <source>
        <dbReference type="Google" id="ProtNLM"/>
    </source>
</evidence>
<proteinExistence type="predicted"/>
<evidence type="ECO:0000313" key="2">
    <source>
        <dbReference type="Proteomes" id="UP001304298"/>
    </source>
</evidence>
<evidence type="ECO:0000313" key="1">
    <source>
        <dbReference type="EMBL" id="MEA5367696.1"/>
    </source>
</evidence>
<dbReference type="RefSeq" id="WP_323337829.1">
    <property type="nucleotide sequence ID" value="NZ_JAYFSI010000026.1"/>
</dbReference>
<dbReference type="Gene3D" id="3.40.50.1820">
    <property type="entry name" value="alpha/beta hydrolase"/>
    <property type="match status" value="1"/>
</dbReference>
<dbReference type="InterPro" id="IPR029058">
    <property type="entry name" value="AB_hydrolase_fold"/>
</dbReference>
<dbReference type="Proteomes" id="UP001304298">
    <property type="component" value="Unassembled WGS sequence"/>
</dbReference>
<gene>
    <name evidence="1" type="ORF">VA596_49755</name>
</gene>
<protein>
    <recommendedName>
        <fullName evidence="3">Alpha/beta hydrolase</fullName>
    </recommendedName>
</protein>